<dbReference type="InterPro" id="IPR011701">
    <property type="entry name" value="MFS"/>
</dbReference>
<feature type="transmembrane region" description="Helical" evidence="13">
    <location>
        <begin position="452"/>
        <end position="473"/>
    </location>
</feature>
<dbReference type="OrthoDB" id="2985014at2759"/>
<dbReference type="OMA" id="FVDFCYG"/>
<feature type="transmembrane region" description="Helical" evidence="13">
    <location>
        <begin position="189"/>
        <end position="212"/>
    </location>
</feature>
<dbReference type="PROSITE" id="PS50850">
    <property type="entry name" value="MFS"/>
    <property type="match status" value="1"/>
</dbReference>
<keyword evidence="10" id="KW-0739">Sodium transport</keyword>
<dbReference type="PANTHER" id="PTHR11662">
    <property type="entry name" value="SOLUTE CARRIER FAMILY 17"/>
    <property type="match status" value="1"/>
</dbReference>
<evidence type="ECO:0000256" key="5">
    <source>
        <dbReference type="ARBA" id="ARBA00022847"/>
    </source>
</evidence>
<evidence type="ECO:0000256" key="4">
    <source>
        <dbReference type="ARBA" id="ARBA00022692"/>
    </source>
</evidence>
<evidence type="ECO:0000313" key="16">
    <source>
        <dbReference type="Proteomes" id="UP000494163"/>
    </source>
</evidence>
<feature type="transmembrane region" description="Helical" evidence="13">
    <location>
        <begin position="328"/>
        <end position="349"/>
    </location>
</feature>
<evidence type="ECO:0000256" key="13">
    <source>
        <dbReference type="SAM" id="Phobius"/>
    </source>
</evidence>
<comment type="similarity">
    <text evidence="2">Belongs to the major facilitator superfamily. Sodium/anion cotransporter family.</text>
</comment>
<evidence type="ECO:0000256" key="2">
    <source>
        <dbReference type="ARBA" id="ARBA00008586"/>
    </source>
</evidence>
<feature type="transmembrane region" description="Helical" evidence="13">
    <location>
        <begin position="127"/>
        <end position="146"/>
    </location>
</feature>
<keyword evidence="6 13" id="KW-1133">Transmembrane helix</keyword>
<dbReference type="FunFam" id="1.20.1250.20:FF:000144">
    <property type="entry name" value="Picot, isoform B"/>
    <property type="match status" value="1"/>
</dbReference>
<evidence type="ECO:0000259" key="14">
    <source>
        <dbReference type="PROSITE" id="PS50850"/>
    </source>
</evidence>
<keyword evidence="9 13" id="KW-0472">Membrane</keyword>
<keyword evidence="4 13" id="KW-0812">Transmembrane</keyword>
<feature type="domain" description="Major facilitator superfamily (MFS) profile" evidence="14">
    <location>
        <begin position="42"/>
        <end position="478"/>
    </location>
</feature>
<reference evidence="15 16" key="1">
    <citation type="submission" date="2015-08" db="EMBL/GenBank/DDBJ databases">
        <title>Ancestral chromatin configuration constrains chromatin evolution on differentiating sex chromosomes in Drosophila.</title>
        <authorList>
            <person name="Zhou Q."/>
            <person name="Bachtrog D."/>
        </authorList>
    </citation>
    <scope>NUCLEOTIDE SEQUENCE [LARGE SCALE GENOMIC DNA]</scope>
    <source>
        <tissue evidence="15">Whole larvae</tissue>
    </source>
</reference>
<feature type="transmembrane region" description="Helical" evidence="13">
    <location>
        <begin position="361"/>
        <end position="380"/>
    </location>
</feature>
<comment type="subcellular location">
    <subcellularLocation>
        <location evidence="1">Membrane</location>
        <topology evidence="1">Multi-pass membrane protein</topology>
    </subcellularLocation>
</comment>
<dbReference type="CDD" id="cd17318">
    <property type="entry name" value="MFS_SLC17"/>
    <property type="match status" value="1"/>
</dbReference>
<keyword evidence="7" id="KW-0915">Sodium</keyword>
<feature type="transmembrane region" description="Helical" evidence="13">
    <location>
        <begin position="28"/>
        <end position="52"/>
    </location>
</feature>
<feature type="transmembrane region" description="Helical" evidence="13">
    <location>
        <begin position="100"/>
        <end position="120"/>
    </location>
</feature>
<evidence type="ECO:0000256" key="11">
    <source>
        <dbReference type="ARBA" id="ARBA00054632"/>
    </source>
</evidence>
<dbReference type="SUPFAM" id="SSF103473">
    <property type="entry name" value="MFS general substrate transporter"/>
    <property type="match status" value="1"/>
</dbReference>
<evidence type="ECO:0000256" key="9">
    <source>
        <dbReference type="ARBA" id="ARBA00023136"/>
    </source>
</evidence>
<feature type="non-terminal residue" evidence="15">
    <location>
        <position position="1"/>
    </location>
</feature>
<evidence type="ECO:0000256" key="7">
    <source>
        <dbReference type="ARBA" id="ARBA00023053"/>
    </source>
</evidence>
<dbReference type="InterPro" id="IPR020846">
    <property type="entry name" value="MFS_dom"/>
</dbReference>
<feature type="transmembrane region" description="Helical" evidence="13">
    <location>
        <begin position="426"/>
        <end position="446"/>
    </location>
</feature>
<evidence type="ECO:0000256" key="1">
    <source>
        <dbReference type="ARBA" id="ARBA00004141"/>
    </source>
</evidence>
<protein>
    <recommendedName>
        <fullName evidence="12">Putative inorganic phosphate cotransporter</fullName>
    </recommendedName>
</protein>
<keyword evidence="8" id="KW-0406">Ion transport</keyword>
<dbReference type="Pfam" id="PF07690">
    <property type="entry name" value="MFS_1"/>
    <property type="match status" value="1"/>
</dbReference>
<dbReference type="STRING" id="30019.A0A0M4EWR1"/>
<dbReference type="GO" id="GO:0015293">
    <property type="term" value="F:symporter activity"/>
    <property type="evidence" value="ECO:0007669"/>
    <property type="project" value="UniProtKB-KW"/>
</dbReference>
<dbReference type="AlphaFoldDB" id="A0A0M4EWR1"/>
<proteinExistence type="inferred from homology"/>
<accession>A0A0M4EWR1</accession>
<organism evidence="15 16">
    <name type="scientific">Drosophila busckii</name>
    <name type="common">Fruit fly</name>
    <dbReference type="NCBI Taxonomy" id="30019"/>
    <lineage>
        <taxon>Eukaryota</taxon>
        <taxon>Metazoa</taxon>
        <taxon>Ecdysozoa</taxon>
        <taxon>Arthropoda</taxon>
        <taxon>Hexapoda</taxon>
        <taxon>Insecta</taxon>
        <taxon>Pterygota</taxon>
        <taxon>Neoptera</taxon>
        <taxon>Endopterygota</taxon>
        <taxon>Diptera</taxon>
        <taxon>Brachycera</taxon>
        <taxon>Muscomorpha</taxon>
        <taxon>Ephydroidea</taxon>
        <taxon>Drosophilidae</taxon>
        <taxon>Drosophila</taxon>
    </lineage>
</organism>
<dbReference type="Proteomes" id="UP000494163">
    <property type="component" value="Chromosome 2R"/>
</dbReference>
<comment type="function">
    <text evidence="11">May be an inorganic phosphate cotransporter.</text>
</comment>
<dbReference type="InterPro" id="IPR036259">
    <property type="entry name" value="MFS_trans_sf"/>
</dbReference>
<dbReference type="FunFam" id="1.20.1250.20:FF:000003">
    <property type="entry name" value="Solute carrier family 17 member 3"/>
    <property type="match status" value="1"/>
</dbReference>
<evidence type="ECO:0000256" key="6">
    <source>
        <dbReference type="ARBA" id="ARBA00022989"/>
    </source>
</evidence>
<evidence type="ECO:0000256" key="3">
    <source>
        <dbReference type="ARBA" id="ARBA00022448"/>
    </source>
</evidence>
<dbReference type="Gene3D" id="1.20.1250.20">
    <property type="entry name" value="MFS general substrate transporter like domains"/>
    <property type="match status" value="2"/>
</dbReference>
<feature type="transmembrane region" description="Helical" evidence="13">
    <location>
        <begin position="287"/>
        <end position="308"/>
    </location>
</feature>
<sequence>FTFTFYIFNKNTFTFSERIFGRRHVQCILCFFCLSLAYAWRVNLSVAIVAMAKSNDSETDSDSIFSVKVGLLSSSIYVKPITKCSYALQKYEVNSVQQGYLFASFFWGYVITQVPGGYIAQRYGAKMLLSVGITICAVLTILTPMSVKFGGWIGMCVIRGLQGLAQGAVHPATHVLLSKWSPVSERGMLATICYSGAQFGTIAMLATSGFIADTAMGWPGIFYVGGACGFVWVIFWRIFASSTPEKDRRISPGELKFIQESRSVGKMQEADHLAPTPWKHIFTSMPFLSLLVVHCTHMWGFWTLLMQIPNYIKSIYNIDIKSSALLSSLPYTVMLLLSFFFVFLSKVLANQKSLSTAFNRKLFNTIGHWLPMCGLIVLGYVPDATWGIVVLTFTVGISAATYLGFQVNHIDLSPNYAGTLMGITNGAANVMSGLAQIVVGSIVLNSNDIMQWRYVFFLAAGFYFIGNLLFLIFGRTEIQWWDSPLEDAETAEQGVPLSPAQMSK</sequence>
<keyword evidence="3" id="KW-0813">Transport</keyword>
<evidence type="ECO:0000256" key="10">
    <source>
        <dbReference type="ARBA" id="ARBA00023201"/>
    </source>
</evidence>
<feature type="non-terminal residue" evidence="15">
    <location>
        <position position="504"/>
    </location>
</feature>
<dbReference type="EMBL" id="CP012524">
    <property type="protein sequence ID" value="ALC42295.1"/>
    <property type="molecule type" value="Genomic_DNA"/>
</dbReference>
<gene>
    <name evidence="15" type="ORF">Dbus_chr2Rg1874</name>
</gene>
<feature type="transmembrane region" description="Helical" evidence="13">
    <location>
        <begin position="218"/>
        <end position="239"/>
    </location>
</feature>
<evidence type="ECO:0000256" key="12">
    <source>
        <dbReference type="ARBA" id="ARBA00068450"/>
    </source>
</evidence>
<dbReference type="GO" id="GO:0016020">
    <property type="term" value="C:membrane"/>
    <property type="evidence" value="ECO:0007669"/>
    <property type="project" value="UniProtKB-SubCell"/>
</dbReference>
<dbReference type="InterPro" id="IPR050382">
    <property type="entry name" value="MFS_Na/Anion_cotransporter"/>
</dbReference>
<dbReference type="GO" id="GO:0006820">
    <property type="term" value="P:monoatomic anion transport"/>
    <property type="evidence" value="ECO:0007669"/>
    <property type="project" value="TreeGrafter"/>
</dbReference>
<feature type="transmembrane region" description="Helical" evidence="13">
    <location>
        <begin position="386"/>
        <end position="405"/>
    </location>
</feature>
<dbReference type="GO" id="GO:0006814">
    <property type="term" value="P:sodium ion transport"/>
    <property type="evidence" value="ECO:0007669"/>
    <property type="project" value="UniProtKB-KW"/>
</dbReference>
<evidence type="ECO:0000313" key="15">
    <source>
        <dbReference type="EMBL" id="ALC42295.1"/>
    </source>
</evidence>
<keyword evidence="5" id="KW-0769">Symport</keyword>
<keyword evidence="16" id="KW-1185">Reference proteome</keyword>
<dbReference type="PANTHER" id="PTHR11662:SF280">
    <property type="entry name" value="FI21844P1-RELATED"/>
    <property type="match status" value="1"/>
</dbReference>
<evidence type="ECO:0000256" key="8">
    <source>
        <dbReference type="ARBA" id="ARBA00023065"/>
    </source>
</evidence>
<name>A0A0M4EWR1_DROBS</name>